<dbReference type="InterPro" id="IPR011990">
    <property type="entry name" value="TPR-like_helical_dom_sf"/>
</dbReference>
<sequence>MTKPPATALYNHSSLNDADFVANFTARRDMLDALIRRLKVADESGLGHHNILIGPRGMGKTTLLRRLAIAITETPDLSSRYIPLGFREEQYNVLTLDDFWRNCGEALAEWGEANAKNDLADRLDRELANETWANGLRAGEQFRKEMQQLNRRAVLLVDNLDLILNALPSEDKWALRRFLQANNGPIIIGAAAHYLEDNADRDAAFYEFFQPHHLEPLNEHETEYCMRSLAARRGPHGLHVLEVLDTQPERLKTLHVLTGGNPRILTLIYRLLEVNETEAAMADLEVLLDQVTPYYKSRVEEYQTPQQRAVIDAIALHWDPVTTGELSKKTRIASTTLSPLLARLRKDGFIEQTQTSGSYAGHQIVERFLNIWYLMRHGTRRTKQKMRWLVSFLTNFYSSSDLNKLANRTVSSGYTERLSPDFEFALNEAIRSCALPIHEDEQHARTSPRLGLGPDGVETTDTARTIDDEDFSDAVNLIQRGIAFGQNGDIVSAIAAFDEVGAHYGNDERIELQIQAAFALLIKGVSLRLNGNTVAAITAYDEFIARYGVDQRSEFQKLVAKALRNKGVALGLIGDTTAEIATYDELIARYGKDERPELWEDVAKALRNKGIALSQKGEKTAAIAAYDELIERYREDERAELQEQVAKALLSKGVALRQNGQMAGAIATYDELIARYVNEERSELREQVAKALTNKGIAYGQNGETVNEIGIYDELISRYGEDEQPKLRELVAKALRNKGDALSRIGDTTAEVAAYDELVARYGKDDQPEVRVQVAEALFNKGYALRQNGDLAGAIATCDELIANYHDDERPELRELVAKALAYKGVAYGQNGETVAEIAAYDELIARYCDDDRPELRELVAGVLFNKAFVLGFNGDTTGAIAAYERALDRISGEKGLDTELVQSIQVRLANLLLDLGQDIARAEALYKAASTRIPLLANANLAWLYILNNRLSEASAIRENLRELPSGGAGLLDAGLELAQENFGSATTHLAAVLEKDLVQEGWDFADDFERLLKLAERKGFGERLLIWMEETGFADRVAPIYAAFSAYIRGEQYLLDSNPEVRRPAQTIYDRLTLSRRHENAAPKKRNASRGRPRKR</sequence>
<feature type="domain" description="AAA+ ATPase" evidence="4">
    <location>
        <begin position="46"/>
        <end position="218"/>
    </location>
</feature>
<name>A0ABT8YI05_9HYPH</name>
<dbReference type="SUPFAM" id="SSF52540">
    <property type="entry name" value="P-loop containing nucleoside triphosphate hydrolases"/>
    <property type="match status" value="1"/>
</dbReference>
<dbReference type="Pfam" id="PF13191">
    <property type="entry name" value="AAA_16"/>
    <property type="match status" value="1"/>
</dbReference>
<reference evidence="5" key="2">
    <citation type="submission" date="2023-07" db="EMBL/GenBank/DDBJ databases">
        <authorList>
            <person name="Shen H."/>
        </authorList>
    </citation>
    <scope>NUCLEOTIDE SEQUENCE</scope>
    <source>
        <strain evidence="5">TNR-22</strain>
    </source>
</reference>
<keyword evidence="3" id="KW-0238">DNA-binding</keyword>
<dbReference type="SMART" id="SM00382">
    <property type="entry name" value="AAA"/>
    <property type="match status" value="1"/>
</dbReference>
<protein>
    <submittedName>
        <fullName evidence="5">Tetratricopeptide repeat protein</fullName>
    </submittedName>
</protein>
<evidence type="ECO:0000256" key="3">
    <source>
        <dbReference type="ARBA" id="ARBA00023125"/>
    </source>
</evidence>
<dbReference type="InterPro" id="IPR041664">
    <property type="entry name" value="AAA_16"/>
</dbReference>
<dbReference type="InterPro" id="IPR036388">
    <property type="entry name" value="WH-like_DNA-bd_sf"/>
</dbReference>
<proteinExistence type="predicted"/>
<dbReference type="Pfam" id="PF13174">
    <property type="entry name" value="TPR_6"/>
    <property type="match status" value="1"/>
</dbReference>
<dbReference type="Pfam" id="PF13432">
    <property type="entry name" value="TPR_16"/>
    <property type="match status" value="2"/>
</dbReference>
<dbReference type="PANTHER" id="PTHR44858">
    <property type="entry name" value="TETRATRICOPEPTIDE REPEAT PROTEIN 6"/>
    <property type="match status" value="1"/>
</dbReference>
<dbReference type="InterPro" id="IPR050498">
    <property type="entry name" value="Ycf3"/>
</dbReference>
<dbReference type="SUPFAM" id="SSF46785">
    <property type="entry name" value="Winged helix' DNA-binding domain"/>
    <property type="match status" value="1"/>
</dbReference>
<dbReference type="InterPro" id="IPR036390">
    <property type="entry name" value="WH_DNA-bd_sf"/>
</dbReference>
<dbReference type="InterPro" id="IPR027417">
    <property type="entry name" value="P-loop_NTPase"/>
</dbReference>
<evidence type="ECO:0000259" key="4">
    <source>
        <dbReference type="SMART" id="SM00382"/>
    </source>
</evidence>
<dbReference type="PANTHER" id="PTHR44858:SF1">
    <property type="entry name" value="UDP-N-ACETYLGLUCOSAMINE--PEPTIDE N-ACETYLGLUCOSAMINYLTRANSFERASE SPINDLY-RELATED"/>
    <property type="match status" value="1"/>
</dbReference>
<evidence type="ECO:0000313" key="6">
    <source>
        <dbReference type="Proteomes" id="UP001174932"/>
    </source>
</evidence>
<dbReference type="InterPro" id="IPR003593">
    <property type="entry name" value="AAA+_ATPase"/>
</dbReference>
<keyword evidence="2" id="KW-0802">TPR repeat</keyword>
<dbReference type="SUPFAM" id="SSF48452">
    <property type="entry name" value="TPR-like"/>
    <property type="match status" value="3"/>
</dbReference>
<dbReference type="RefSeq" id="WP_304374839.1">
    <property type="nucleotide sequence ID" value="NZ_JAUOZU010000002.1"/>
</dbReference>
<keyword evidence="6" id="KW-1185">Reference proteome</keyword>
<dbReference type="EMBL" id="JAUOZU010000002">
    <property type="protein sequence ID" value="MDO6962948.1"/>
    <property type="molecule type" value="Genomic_DNA"/>
</dbReference>
<dbReference type="InterPro" id="IPR019734">
    <property type="entry name" value="TPR_rpt"/>
</dbReference>
<reference evidence="5" key="1">
    <citation type="journal article" date="2015" name="Int. J. Syst. Evol. Microbiol.">
        <title>Rhizobium alvei sp. nov., isolated from a freshwater river.</title>
        <authorList>
            <person name="Sheu S.Y."/>
            <person name="Huang H.W."/>
            <person name="Young C.C."/>
            <person name="Chen W.M."/>
        </authorList>
    </citation>
    <scope>NUCLEOTIDE SEQUENCE</scope>
    <source>
        <strain evidence="5">TNR-22</strain>
    </source>
</reference>
<gene>
    <name evidence="5" type="ORF">Q4481_03205</name>
</gene>
<dbReference type="Proteomes" id="UP001174932">
    <property type="component" value="Unassembled WGS sequence"/>
</dbReference>
<dbReference type="Gene3D" id="1.10.10.10">
    <property type="entry name" value="Winged helix-like DNA-binding domain superfamily/Winged helix DNA-binding domain"/>
    <property type="match status" value="1"/>
</dbReference>
<dbReference type="SMART" id="SM00028">
    <property type="entry name" value="TPR"/>
    <property type="match status" value="10"/>
</dbReference>
<dbReference type="Gene3D" id="1.25.40.10">
    <property type="entry name" value="Tetratricopeptide repeat domain"/>
    <property type="match status" value="4"/>
</dbReference>
<keyword evidence="1" id="KW-0677">Repeat</keyword>
<evidence type="ECO:0000256" key="1">
    <source>
        <dbReference type="ARBA" id="ARBA00022737"/>
    </source>
</evidence>
<comment type="caution">
    <text evidence="5">The sequence shown here is derived from an EMBL/GenBank/DDBJ whole genome shotgun (WGS) entry which is preliminary data.</text>
</comment>
<organism evidence="5 6">
    <name type="scientific">Rhizobium alvei</name>
    <dbReference type="NCBI Taxonomy" id="1132659"/>
    <lineage>
        <taxon>Bacteria</taxon>
        <taxon>Pseudomonadati</taxon>
        <taxon>Pseudomonadota</taxon>
        <taxon>Alphaproteobacteria</taxon>
        <taxon>Hyphomicrobiales</taxon>
        <taxon>Rhizobiaceae</taxon>
        <taxon>Rhizobium/Agrobacterium group</taxon>
        <taxon>Rhizobium</taxon>
    </lineage>
</organism>
<dbReference type="Gene3D" id="3.40.50.300">
    <property type="entry name" value="P-loop containing nucleotide triphosphate hydrolases"/>
    <property type="match status" value="1"/>
</dbReference>
<evidence type="ECO:0000256" key="2">
    <source>
        <dbReference type="ARBA" id="ARBA00022803"/>
    </source>
</evidence>
<evidence type="ECO:0000313" key="5">
    <source>
        <dbReference type="EMBL" id="MDO6962948.1"/>
    </source>
</evidence>
<accession>A0ABT8YI05</accession>